<reference evidence="3 5" key="2">
    <citation type="submission" date="2019-07" db="EMBL/GenBank/DDBJ databases">
        <title>Serratia strains were isolated from fresh produce.</title>
        <authorList>
            <person name="Cho G.-S."/>
            <person name="Stein M."/>
            <person name="Lee W."/>
            <person name="Suh S.H."/>
            <person name="Franz C.M.A.P."/>
        </authorList>
    </citation>
    <scope>NUCLEOTIDE SEQUENCE [LARGE SCALE GENOMIC DNA]</scope>
    <source>
        <strain evidence="3 5">S16</strain>
    </source>
</reference>
<evidence type="ECO:0000313" key="4">
    <source>
        <dbReference type="Proteomes" id="UP000254765"/>
    </source>
</evidence>
<dbReference type="SMR" id="A0A0P0QGT4"/>
<dbReference type="OrthoDB" id="5942530at2"/>
<name>A0A0P0QGT4_SERMA</name>
<gene>
    <name evidence="3" type="ORF">FOT62_24540</name>
    <name evidence="1" type="ORF">GMA22_11155</name>
    <name evidence="2" type="ORF">NCTC10211_03003</name>
</gene>
<dbReference type="EMBL" id="WNKC01000002">
    <property type="protein sequence ID" value="MVF03806.1"/>
    <property type="molecule type" value="Genomic_DNA"/>
</dbReference>
<dbReference type="AlphaFoldDB" id="A0A0P0QGT4"/>
<dbReference type="Proteomes" id="UP000321126">
    <property type="component" value="Unassembled WGS sequence"/>
</dbReference>
<reference evidence="1 6" key="3">
    <citation type="submission" date="2019-11" db="EMBL/GenBank/DDBJ databases">
        <title>Whole genome sequence of a plant growth promoting strain Serratia marcescens BTL07 isolated from the rhizoplane of Chili (Capsicum annuum).</title>
        <authorList>
            <person name="Dutta S."/>
            <person name="Khatun A."/>
            <person name="Gupta D.R."/>
            <person name="Surovy M.Z."/>
            <person name="Rahman M.M."/>
            <person name="Mahmud N.U."/>
            <person name="Emes R."/>
            <person name="Warry A."/>
            <person name="West H."/>
            <person name="Clarke M.L."/>
            <person name="Islam M.T."/>
        </authorList>
    </citation>
    <scope>NUCLEOTIDE SEQUENCE [LARGE SCALE GENOMIC DNA]</scope>
    <source>
        <strain evidence="1 6">BTL07</strain>
    </source>
</reference>
<dbReference type="Proteomes" id="UP000254765">
    <property type="component" value="Unassembled WGS sequence"/>
</dbReference>
<evidence type="ECO:0000313" key="6">
    <source>
        <dbReference type="Proteomes" id="UP000443014"/>
    </source>
</evidence>
<proteinExistence type="predicted"/>
<sequence>MTASNNWKKFSAETTQALFVAVEEDDLVEANISLPQQIDLECSPESIRDNYALCLQFWEDGFSRRELLQLVNGFLQDPQLAAATRMRYKYIRARYKHLRFAQQLYGAPHRANRLFHTTTVVLGHFQDAFRNGNQKNLTLYGNLLRLLLSKPVWSYVRYALRHTRLESAQGFITYRQEQMRQLQTLIAGPALTGHQFHDVRKIVSRQVSFYDTLRSIDPDNREARQISRFLAAINGLMGDRHDVMVADKLAGGDIYDRPAILDIDIRQRLELLLARFPLSFSQPAIAAGR</sequence>
<dbReference type="Proteomes" id="UP000443014">
    <property type="component" value="Unassembled WGS sequence"/>
</dbReference>
<dbReference type="STRING" id="273526.SMDB11_2517"/>
<dbReference type="EMBL" id="VOUQ01000029">
    <property type="protein sequence ID" value="TXE24812.1"/>
    <property type="molecule type" value="Genomic_DNA"/>
</dbReference>
<dbReference type="GeneID" id="93697766"/>
<organism evidence="3 5">
    <name type="scientific">Serratia marcescens</name>
    <dbReference type="NCBI Taxonomy" id="615"/>
    <lineage>
        <taxon>Bacteria</taxon>
        <taxon>Pseudomonadati</taxon>
        <taxon>Pseudomonadota</taxon>
        <taxon>Gammaproteobacteria</taxon>
        <taxon>Enterobacterales</taxon>
        <taxon>Yersiniaceae</taxon>
        <taxon>Serratia</taxon>
    </lineage>
</organism>
<accession>A0A0P0QGT4</accession>
<accession>A0A3E2EI79</accession>
<evidence type="ECO:0000313" key="1">
    <source>
        <dbReference type="EMBL" id="MVF03806.1"/>
    </source>
</evidence>
<dbReference type="RefSeq" id="WP_016927024.1">
    <property type="nucleotide sequence ID" value="NZ_ABLCUZ020000001.1"/>
</dbReference>
<dbReference type="EMBL" id="UGYK01000002">
    <property type="protein sequence ID" value="SUI54510.1"/>
    <property type="molecule type" value="Genomic_DNA"/>
</dbReference>
<evidence type="ECO:0000313" key="5">
    <source>
        <dbReference type="Proteomes" id="UP000321126"/>
    </source>
</evidence>
<evidence type="ECO:0000313" key="2">
    <source>
        <dbReference type="EMBL" id="SUI54510.1"/>
    </source>
</evidence>
<evidence type="ECO:0000313" key="3">
    <source>
        <dbReference type="EMBL" id="TXE24812.1"/>
    </source>
</evidence>
<reference evidence="2 4" key="1">
    <citation type="submission" date="2018-06" db="EMBL/GenBank/DDBJ databases">
        <authorList>
            <consortium name="Pathogen Informatics"/>
            <person name="Doyle S."/>
        </authorList>
    </citation>
    <scope>NUCLEOTIDE SEQUENCE [LARGE SCALE GENOMIC DNA]</scope>
    <source>
        <strain evidence="2 4">NCTC10211</strain>
    </source>
</reference>
<protein>
    <submittedName>
        <fullName evidence="3">Uncharacterized protein</fullName>
    </submittedName>
</protein>